<sequence length="60" mass="6737">MGFKLLSLSRARRQADTNVGYERMQMHVVGLAGTVCIRSQPGTAKRPRRSPFDEECEAAR</sequence>
<feature type="region of interest" description="Disordered" evidence="1">
    <location>
        <begin position="39"/>
        <end position="60"/>
    </location>
</feature>
<evidence type="ECO:0000256" key="1">
    <source>
        <dbReference type="SAM" id="MobiDB-lite"/>
    </source>
</evidence>
<reference evidence="2" key="2">
    <citation type="submission" date="2006-06" db="EMBL/GenBank/DDBJ databases">
        <authorList>
            <person name="Buell R."/>
            <person name="Wing R.A."/>
            <person name="McCombie W.A."/>
            <person name="Ouyang S."/>
        </authorList>
    </citation>
    <scope>NUCLEOTIDE SEQUENCE</scope>
</reference>
<accession>Q10QD4</accession>
<gene>
    <name evidence="2" type="ordered locus">LOC_Os03g10380</name>
</gene>
<reference evidence="2" key="1">
    <citation type="journal article" date="2005" name="Genome Res.">
        <title>Sequence, annotation, and analysis of synteny between rice chromosome 3 and diverged grass species.</title>
        <authorList>
            <consortium name="Rice Chromosome 3 Sequencing Consortium"/>
            <person name="Buell C.R."/>
            <person name="Yuan Q."/>
            <person name="Ouyang S."/>
            <person name="Liu J."/>
            <person name="Zhu W."/>
            <person name="Wang A."/>
            <person name="Maiti R."/>
            <person name="Haas B."/>
            <person name="Wortman J."/>
            <person name="Pertea M."/>
            <person name="Jones K.M."/>
            <person name="Kim M."/>
            <person name="Overton L."/>
            <person name="Tsitrin T."/>
            <person name="Fadrosh D."/>
            <person name="Bera J."/>
            <person name="Weaver B."/>
            <person name="Jin S."/>
            <person name="Johri S."/>
            <person name="Reardon M."/>
            <person name="Webb K."/>
            <person name="Hill J."/>
            <person name="Moffat K."/>
            <person name="Tallon L."/>
            <person name="Van Aken S."/>
            <person name="Lewis M."/>
            <person name="Utterback T."/>
            <person name="Feldblyum T."/>
            <person name="Zismann V."/>
            <person name="Iobst S."/>
            <person name="Hsiao J."/>
            <person name="de Vazeille A.R."/>
            <person name="Salzberg S.L."/>
            <person name="White O."/>
            <person name="Fraser C."/>
            <person name="Yu Y."/>
            <person name="Kim H."/>
            <person name="Rambo T."/>
            <person name="Currie J."/>
            <person name="Collura K."/>
            <person name="Kernodle-Thompson S."/>
            <person name="Wei F."/>
            <person name="Kudrna K."/>
            <person name="Ammiraju J.S."/>
            <person name="Luo M."/>
            <person name="Goicoechea J.L."/>
            <person name="Wing R.A."/>
            <person name="Henry D."/>
            <person name="Oates R."/>
            <person name="Palmer M."/>
            <person name="Pries G."/>
            <person name="Saski C."/>
            <person name="Simmons J."/>
            <person name="Soderlund C."/>
            <person name="Nelson W."/>
            <person name="de la Bastide M."/>
            <person name="Spiegel L."/>
            <person name="Nascimento L."/>
            <person name="Huang E."/>
            <person name="Preston R."/>
            <person name="Zutavern T."/>
            <person name="Palmer L."/>
            <person name="O'Shaughnessy A."/>
            <person name="Dike S."/>
            <person name="McCombie W.R."/>
            <person name="Minx P."/>
            <person name="Cordum H."/>
            <person name="Wilson R."/>
            <person name="Jin W."/>
            <person name="Lee H.R."/>
            <person name="Jiang J."/>
            <person name="Jackson S."/>
        </authorList>
    </citation>
    <scope>NUCLEOTIDE SEQUENCE [LARGE SCALE GENOMIC DNA]</scope>
</reference>
<protein>
    <submittedName>
        <fullName evidence="2">Uncharacterized protein</fullName>
    </submittedName>
</protein>
<proteinExistence type="predicted"/>
<dbReference type="EMBL" id="DP000009">
    <property type="protein sequence ID" value="ABF94495.1"/>
    <property type="molecule type" value="Genomic_DNA"/>
</dbReference>
<name>Q10QD4_ORYSJ</name>
<evidence type="ECO:0000313" key="2">
    <source>
        <dbReference type="EMBL" id="ABF94495.1"/>
    </source>
</evidence>
<organism evidence="2">
    <name type="scientific">Oryza sativa subsp. japonica</name>
    <name type="common">Rice</name>
    <dbReference type="NCBI Taxonomy" id="39947"/>
    <lineage>
        <taxon>Eukaryota</taxon>
        <taxon>Viridiplantae</taxon>
        <taxon>Streptophyta</taxon>
        <taxon>Embryophyta</taxon>
        <taxon>Tracheophyta</taxon>
        <taxon>Spermatophyta</taxon>
        <taxon>Magnoliopsida</taxon>
        <taxon>Liliopsida</taxon>
        <taxon>Poales</taxon>
        <taxon>Poaceae</taxon>
        <taxon>BOP clade</taxon>
        <taxon>Oryzoideae</taxon>
        <taxon>Oryzeae</taxon>
        <taxon>Oryzinae</taxon>
        <taxon>Oryza</taxon>
        <taxon>Oryza sativa</taxon>
    </lineage>
</organism>
<dbReference type="AlphaFoldDB" id="Q10QD4"/>